<name>A0A806JYV9_9BACT</name>
<sequence length="50" mass="5760">MPVVVILYTAIFPLLRPRDVCAKRVRLGLRKAKRGESDNQAKAFNHHFII</sequence>
<evidence type="ECO:0000313" key="1">
    <source>
        <dbReference type="EMBL" id="AGS52187.1"/>
    </source>
</evidence>
<proteinExistence type="predicted"/>
<accession>A0A806JYV9</accession>
<protein>
    <submittedName>
        <fullName evidence="1">Uncharacterized protein</fullName>
    </submittedName>
</protein>
<dbReference type="AlphaFoldDB" id="A0A806JYV9"/>
<organism evidence="1">
    <name type="scientific">uncultured bacterium contig00052</name>
    <dbReference type="NCBI Taxonomy" id="1181536"/>
    <lineage>
        <taxon>Bacteria</taxon>
        <taxon>environmental samples</taxon>
    </lineage>
</organism>
<reference evidence="1" key="1">
    <citation type="submission" date="2012-03" db="EMBL/GenBank/DDBJ databases">
        <title>Functional metagenomics reveals considerable lignocellulase gene clusters in the gut microbiome of a wood-feeding higher termite.</title>
        <authorList>
            <person name="Liu N."/>
        </authorList>
    </citation>
    <scope>NUCLEOTIDE SEQUENCE</scope>
</reference>
<dbReference type="EMBL" id="JQ844185">
    <property type="protein sequence ID" value="AGS52187.1"/>
    <property type="molecule type" value="Genomic_DNA"/>
</dbReference>